<dbReference type="GO" id="GO:0002926">
    <property type="term" value="P:tRNA wobble base 5-methoxycarbonylmethyl-2-thiouridinylation"/>
    <property type="evidence" value="ECO:0007669"/>
    <property type="project" value="TreeGrafter"/>
</dbReference>
<dbReference type="SFLD" id="SFLDG01086">
    <property type="entry name" value="elongater_protein-like"/>
    <property type="match status" value="1"/>
</dbReference>
<evidence type="ECO:0000256" key="6">
    <source>
        <dbReference type="ARBA" id="ARBA00023014"/>
    </source>
</evidence>
<dbReference type="Pfam" id="PF04055">
    <property type="entry name" value="Radical_SAM"/>
    <property type="match status" value="1"/>
</dbReference>
<dbReference type="GO" id="GO:0005737">
    <property type="term" value="C:cytoplasm"/>
    <property type="evidence" value="ECO:0007669"/>
    <property type="project" value="TreeGrafter"/>
</dbReference>
<dbReference type="InterPro" id="IPR058240">
    <property type="entry name" value="rSAM_sf"/>
</dbReference>
<keyword evidence="3" id="KW-0949">S-adenosyl-L-methionine</keyword>
<dbReference type="Gene3D" id="3.80.30.20">
    <property type="entry name" value="tm_1862 like domain"/>
    <property type="match status" value="1"/>
</dbReference>
<gene>
    <name evidence="8" type="primary">hemN_3</name>
    <name evidence="8" type="ORF">OXPF_21060</name>
</gene>
<proteinExistence type="predicted"/>
<name>A0A0P8YW62_9CLOT</name>
<dbReference type="Pfam" id="PF16199">
    <property type="entry name" value="Radical_SAM_C"/>
    <property type="match status" value="1"/>
</dbReference>
<evidence type="ECO:0000313" key="8">
    <source>
        <dbReference type="EMBL" id="KPU43941.1"/>
    </source>
</evidence>
<evidence type="ECO:0000256" key="4">
    <source>
        <dbReference type="ARBA" id="ARBA00022723"/>
    </source>
</evidence>
<dbReference type="SMART" id="SM00729">
    <property type="entry name" value="Elp3"/>
    <property type="match status" value="1"/>
</dbReference>
<dbReference type="SFLD" id="SFLDG01082">
    <property type="entry name" value="B12-binding_domain_containing"/>
    <property type="match status" value="1"/>
</dbReference>
<dbReference type="STRING" id="36849.OXPF_21060"/>
<evidence type="ECO:0000313" key="9">
    <source>
        <dbReference type="Proteomes" id="UP000050326"/>
    </source>
</evidence>
<organism evidence="8 9">
    <name type="scientific">Oxobacter pfennigii</name>
    <dbReference type="NCBI Taxonomy" id="36849"/>
    <lineage>
        <taxon>Bacteria</taxon>
        <taxon>Bacillati</taxon>
        <taxon>Bacillota</taxon>
        <taxon>Clostridia</taxon>
        <taxon>Eubacteriales</taxon>
        <taxon>Clostridiaceae</taxon>
        <taxon>Oxobacter</taxon>
    </lineage>
</organism>
<dbReference type="InterPro" id="IPR023404">
    <property type="entry name" value="rSAM_horseshoe"/>
</dbReference>
<dbReference type="EMBL" id="LKET01000032">
    <property type="protein sequence ID" value="KPU43941.1"/>
    <property type="molecule type" value="Genomic_DNA"/>
</dbReference>
<dbReference type="InterPro" id="IPR032432">
    <property type="entry name" value="Radical_SAM_C"/>
</dbReference>
<evidence type="ECO:0000256" key="1">
    <source>
        <dbReference type="ARBA" id="ARBA00001966"/>
    </source>
</evidence>
<dbReference type="AlphaFoldDB" id="A0A0P8YW62"/>
<dbReference type="RefSeq" id="WP_054875152.1">
    <property type="nucleotide sequence ID" value="NZ_LKET01000032.1"/>
</dbReference>
<protein>
    <submittedName>
        <fullName evidence="8">Oxygen-independent coproporphyrinogen-III oxidase-like protein YqeR</fullName>
        <ecNumber evidence="8">1.3.99.-</ecNumber>
    </submittedName>
</protein>
<dbReference type="InterPro" id="IPR007197">
    <property type="entry name" value="rSAM"/>
</dbReference>
<accession>A0A0P8YW62</accession>
<keyword evidence="2" id="KW-0004">4Fe-4S</keyword>
<dbReference type="GO" id="GO:0051539">
    <property type="term" value="F:4 iron, 4 sulfur cluster binding"/>
    <property type="evidence" value="ECO:0007669"/>
    <property type="project" value="UniProtKB-KW"/>
</dbReference>
<dbReference type="Proteomes" id="UP000050326">
    <property type="component" value="Unassembled WGS sequence"/>
</dbReference>
<keyword evidence="9" id="KW-1185">Reference proteome</keyword>
<evidence type="ECO:0000256" key="2">
    <source>
        <dbReference type="ARBA" id="ARBA00022485"/>
    </source>
</evidence>
<dbReference type="PATRIC" id="fig|36849.3.peg.2224"/>
<dbReference type="PROSITE" id="PS51918">
    <property type="entry name" value="RADICAL_SAM"/>
    <property type="match status" value="1"/>
</dbReference>
<dbReference type="EC" id="1.3.99.-" evidence="8"/>
<dbReference type="InterPro" id="IPR039661">
    <property type="entry name" value="ELP3"/>
</dbReference>
<evidence type="ECO:0000256" key="3">
    <source>
        <dbReference type="ARBA" id="ARBA00022691"/>
    </source>
</evidence>
<dbReference type="PANTHER" id="PTHR11135">
    <property type="entry name" value="HISTONE ACETYLTRANSFERASE-RELATED"/>
    <property type="match status" value="1"/>
</dbReference>
<evidence type="ECO:0000256" key="5">
    <source>
        <dbReference type="ARBA" id="ARBA00023004"/>
    </source>
</evidence>
<dbReference type="GO" id="GO:0016491">
    <property type="term" value="F:oxidoreductase activity"/>
    <property type="evidence" value="ECO:0007669"/>
    <property type="project" value="UniProtKB-KW"/>
</dbReference>
<dbReference type="OrthoDB" id="9815044at2"/>
<evidence type="ECO:0000259" key="7">
    <source>
        <dbReference type="PROSITE" id="PS51918"/>
    </source>
</evidence>
<dbReference type="GO" id="GO:0046872">
    <property type="term" value="F:metal ion binding"/>
    <property type="evidence" value="ECO:0007669"/>
    <property type="project" value="UniProtKB-KW"/>
</dbReference>
<dbReference type="CDD" id="cd01335">
    <property type="entry name" value="Radical_SAM"/>
    <property type="match status" value="1"/>
</dbReference>
<dbReference type="SUPFAM" id="SSF102114">
    <property type="entry name" value="Radical SAM enzymes"/>
    <property type="match status" value="1"/>
</dbReference>
<sequence length="352" mass="40158">MKKHYIIPIFVPHKGCTHDCVFCNQKRITGQIGNVDNTFVEEEIKKYLNTIPRLDNYIEVSFFGGSFTGLPINEQIELLKPAKAALDNSFIDAIRLSTRPDYINEEILKILKEYGVSIIELGVQSLDNDVLQLSNRGHSREDVYKSSALIKEWGFRLGLQMMIGLPGDSEKKDIQTAKEFVKINPEMVRIYPALVIKDTYMEDMYKEGIYTPLTLSEAVNISGKLYLIFEKADINIIRIGLQPTENITEGRDLVAGPFHPSFRELVESKLLNDMIRYMASNNAIKSFEIEVNEKMLSKVYAAKKLYFMNTVKALGMKEIKVKVKEDIPIGTIRLKSEEISQILSIKDYSLII</sequence>
<reference evidence="8 9" key="1">
    <citation type="submission" date="2015-09" db="EMBL/GenBank/DDBJ databases">
        <title>Genome sequence of Oxobacter pfennigii DSM 3222.</title>
        <authorList>
            <person name="Poehlein A."/>
            <person name="Bengelsdorf F.R."/>
            <person name="Schiel-Bengelsdorf B."/>
            <person name="Duerre P."/>
            <person name="Daniel R."/>
        </authorList>
    </citation>
    <scope>NUCLEOTIDE SEQUENCE [LARGE SCALE GENOMIC DNA]</scope>
    <source>
        <strain evidence="8 9">DSM 3222</strain>
    </source>
</reference>
<keyword evidence="8" id="KW-0560">Oxidoreductase</keyword>
<dbReference type="PANTHER" id="PTHR11135:SF0">
    <property type="entry name" value="ELONGATOR COMPLEX PROTEIN 3"/>
    <property type="match status" value="1"/>
</dbReference>
<keyword evidence="6" id="KW-0411">Iron-sulfur</keyword>
<keyword evidence="4" id="KW-0479">Metal-binding</keyword>
<dbReference type="SFLD" id="SFLDS00029">
    <property type="entry name" value="Radical_SAM"/>
    <property type="match status" value="1"/>
</dbReference>
<comment type="cofactor">
    <cofactor evidence="1">
        <name>[4Fe-4S] cluster</name>
        <dbReference type="ChEBI" id="CHEBI:49883"/>
    </cofactor>
</comment>
<dbReference type="InterPro" id="IPR006638">
    <property type="entry name" value="Elp3/MiaA/NifB-like_rSAM"/>
</dbReference>
<comment type="caution">
    <text evidence="8">The sequence shown here is derived from an EMBL/GenBank/DDBJ whole genome shotgun (WGS) entry which is preliminary data.</text>
</comment>
<feature type="domain" description="Radical SAM core" evidence="7">
    <location>
        <begin position="1"/>
        <end position="230"/>
    </location>
</feature>
<dbReference type="FunFam" id="3.80.30.20:FF:000016">
    <property type="entry name" value="Oxygen-independent coproporphyrinogen III oxidase"/>
    <property type="match status" value="1"/>
</dbReference>
<keyword evidence="5" id="KW-0408">Iron</keyword>